<dbReference type="AlphaFoldDB" id="A0A9X2WF05"/>
<keyword evidence="3" id="KW-0804">Transcription</keyword>
<organism evidence="6 7">
    <name type="scientific">Thalassolituus pacificus</name>
    <dbReference type="NCBI Taxonomy" id="2975440"/>
    <lineage>
        <taxon>Bacteria</taxon>
        <taxon>Pseudomonadati</taxon>
        <taxon>Pseudomonadota</taxon>
        <taxon>Gammaproteobacteria</taxon>
        <taxon>Oceanospirillales</taxon>
        <taxon>Oceanospirillaceae</taxon>
        <taxon>Thalassolituus</taxon>
    </lineage>
</organism>
<feature type="domain" description="HTH tetR-type" evidence="5">
    <location>
        <begin position="2"/>
        <end position="62"/>
    </location>
</feature>
<feature type="DNA-binding region" description="H-T-H motif" evidence="4">
    <location>
        <begin position="25"/>
        <end position="44"/>
    </location>
</feature>
<dbReference type="GO" id="GO:0003677">
    <property type="term" value="F:DNA binding"/>
    <property type="evidence" value="ECO:0007669"/>
    <property type="project" value="UniProtKB-UniRule"/>
</dbReference>
<evidence type="ECO:0000313" key="6">
    <source>
        <dbReference type="EMBL" id="MCT7359203.1"/>
    </source>
</evidence>
<dbReference type="RefSeq" id="WP_260976075.1">
    <property type="nucleotide sequence ID" value="NZ_JAOANI010000015.1"/>
</dbReference>
<evidence type="ECO:0000259" key="5">
    <source>
        <dbReference type="PROSITE" id="PS50977"/>
    </source>
</evidence>
<name>A0A9X2WF05_9GAMM</name>
<dbReference type="InterPro" id="IPR009057">
    <property type="entry name" value="Homeodomain-like_sf"/>
</dbReference>
<gene>
    <name evidence="6" type="ORF">NYR02_09240</name>
</gene>
<sequence>MSDTRSQLKQIAIEQIRRRTLHAASFRELGKVAGIKSSSVHYHFENRDALLLELVKDYEQDFFIRLEQRCHELSDPGQQLQQLAALFLLSQQSQYQCLCLAFAAAGDETNDQQRAAVEQFLQRLETWISAVLARAADHADSAPQLARVILSALEGALLLDRDQPQAPRLNAVSQWLTTLIRSHSDQQPETL</sequence>
<comment type="caution">
    <text evidence="6">The sequence shown here is derived from an EMBL/GenBank/DDBJ whole genome shotgun (WGS) entry which is preliminary data.</text>
</comment>
<keyword evidence="2 4" id="KW-0238">DNA-binding</keyword>
<protein>
    <submittedName>
        <fullName evidence="6">TetR/AcrR family transcriptional regulator</fullName>
    </submittedName>
</protein>
<dbReference type="InterPro" id="IPR036271">
    <property type="entry name" value="Tet_transcr_reg_TetR-rel_C_sf"/>
</dbReference>
<dbReference type="Pfam" id="PF00440">
    <property type="entry name" value="TetR_N"/>
    <property type="match status" value="1"/>
</dbReference>
<dbReference type="EMBL" id="JAOANI010000015">
    <property type="protein sequence ID" value="MCT7359203.1"/>
    <property type="molecule type" value="Genomic_DNA"/>
</dbReference>
<dbReference type="Proteomes" id="UP001147830">
    <property type="component" value="Unassembled WGS sequence"/>
</dbReference>
<evidence type="ECO:0000313" key="7">
    <source>
        <dbReference type="Proteomes" id="UP001147830"/>
    </source>
</evidence>
<proteinExistence type="predicted"/>
<evidence type="ECO:0000256" key="2">
    <source>
        <dbReference type="ARBA" id="ARBA00023125"/>
    </source>
</evidence>
<dbReference type="SUPFAM" id="SSF48498">
    <property type="entry name" value="Tetracyclin repressor-like, C-terminal domain"/>
    <property type="match status" value="1"/>
</dbReference>
<evidence type="ECO:0000256" key="1">
    <source>
        <dbReference type="ARBA" id="ARBA00023015"/>
    </source>
</evidence>
<dbReference type="SUPFAM" id="SSF46689">
    <property type="entry name" value="Homeodomain-like"/>
    <property type="match status" value="1"/>
</dbReference>
<reference evidence="6" key="2">
    <citation type="submission" date="2022-08" db="EMBL/GenBank/DDBJ databases">
        <authorList>
            <person name="Dong C."/>
        </authorList>
    </citation>
    <scope>NUCLEOTIDE SEQUENCE</scope>
    <source>
        <strain evidence="6">59MF3M-4</strain>
    </source>
</reference>
<keyword evidence="7" id="KW-1185">Reference proteome</keyword>
<dbReference type="Gene3D" id="1.10.357.10">
    <property type="entry name" value="Tetracycline Repressor, domain 2"/>
    <property type="match status" value="1"/>
</dbReference>
<reference evidence="6" key="1">
    <citation type="journal article" date="2022" name="Front. Microbiol.">
        <title>Genome-based taxonomic rearrangement of Oceanobacter-related bacteria including the description of Thalassolituus hydrocarbonoclasticus sp. nov. and Thalassolituus pacificus sp. nov. and emended description of the genus Thalassolituus.</title>
        <authorList>
            <person name="Dong C."/>
            <person name="Wei L."/>
            <person name="Wang J."/>
            <person name="Lai Q."/>
            <person name="Huang Z."/>
            <person name="Shao Z."/>
        </authorList>
    </citation>
    <scope>NUCLEOTIDE SEQUENCE</scope>
    <source>
        <strain evidence="6">59MF3M-4</strain>
    </source>
</reference>
<evidence type="ECO:0000256" key="3">
    <source>
        <dbReference type="ARBA" id="ARBA00023163"/>
    </source>
</evidence>
<dbReference type="PANTHER" id="PTHR47506:SF1">
    <property type="entry name" value="HTH-TYPE TRANSCRIPTIONAL REGULATOR YJDC"/>
    <property type="match status" value="1"/>
</dbReference>
<dbReference type="Pfam" id="PF21993">
    <property type="entry name" value="TetR_C_13_2"/>
    <property type="match status" value="1"/>
</dbReference>
<dbReference type="InterPro" id="IPR001647">
    <property type="entry name" value="HTH_TetR"/>
</dbReference>
<keyword evidence="1" id="KW-0805">Transcription regulation</keyword>
<evidence type="ECO:0000256" key="4">
    <source>
        <dbReference type="PROSITE-ProRule" id="PRU00335"/>
    </source>
</evidence>
<dbReference type="InterPro" id="IPR054156">
    <property type="entry name" value="YxaF_TetR_C"/>
</dbReference>
<dbReference type="PANTHER" id="PTHR47506">
    <property type="entry name" value="TRANSCRIPTIONAL REGULATORY PROTEIN"/>
    <property type="match status" value="1"/>
</dbReference>
<accession>A0A9X2WF05</accession>
<dbReference type="PROSITE" id="PS50977">
    <property type="entry name" value="HTH_TETR_2"/>
    <property type="match status" value="1"/>
</dbReference>